<gene>
    <name evidence="2" type="ORF">PNOK_0619300</name>
</gene>
<evidence type="ECO:0000313" key="2">
    <source>
        <dbReference type="EMBL" id="PAV17707.1"/>
    </source>
</evidence>
<feature type="compositionally biased region" description="Basic and acidic residues" evidence="1">
    <location>
        <begin position="22"/>
        <end position="36"/>
    </location>
</feature>
<evidence type="ECO:0000313" key="3">
    <source>
        <dbReference type="Proteomes" id="UP000217199"/>
    </source>
</evidence>
<feature type="compositionally biased region" description="Basic and acidic residues" evidence="1">
    <location>
        <begin position="150"/>
        <end position="161"/>
    </location>
</feature>
<name>A0A286UDR4_9AGAM</name>
<comment type="caution">
    <text evidence="2">The sequence shown here is derived from an EMBL/GenBank/DDBJ whole genome shotgun (WGS) entry which is preliminary data.</text>
</comment>
<sequence>MTGRSPSRGERRRSSQRTAGGRGRDPSASREQKQEDPAPAAGFKERFKENFVNMMPGGRSREERKTRQAGTRQDTGPRAPQDPAASARGRTRQREEAPREGEDARGRSASRAPPPPSRAQTQSQAPPPPSRQPTGGTTAGNGTTSTASPRHRDPSPRRARETSPQGRQPRAQPTNNNNNNHQDHTHDDPEDGNCPYCNRPLDRCPTCDQVDPRKVPGLKEKQEHNHDIDDDTYCGKCKQMYLLCADCNQPLSDAFIVKKLAKFIKVPTKLQKHVD</sequence>
<feature type="region of interest" description="Disordered" evidence="1">
    <location>
        <begin position="1"/>
        <end position="195"/>
    </location>
</feature>
<dbReference type="AlphaFoldDB" id="A0A286UDR4"/>
<feature type="compositionally biased region" description="Basic and acidic residues" evidence="1">
    <location>
        <begin position="92"/>
        <end position="106"/>
    </location>
</feature>
<dbReference type="InParanoid" id="A0A286UDR4"/>
<keyword evidence="3" id="KW-1185">Reference proteome</keyword>
<dbReference type="EMBL" id="NBII01000006">
    <property type="protein sequence ID" value="PAV17707.1"/>
    <property type="molecule type" value="Genomic_DNA"/>
</dbReference>
<evidence type="ECO:0000256" key="1">
    <source>
        <dbReference type="SAM" id="MobiDB-lite"/>
    </source>
</evidence>
<organism evidence="2 3">
    <name type="scientific">Pyrrhoderma noxium</name>
    <dbReference type="NCBI Taxonomy" id="2282107"/>
    <lineage>
        <taxon>Eukaryota</taxon>
        <taxon>Fungi</taxon>
        <taxon>Dikarya</taxon>
        <taxon>Basidiomycota</taxon>
        <taxon>Agaricomycotina</taxon>
        <taxon>Agaricomycetes</taxon>
        <taxon>Hymenochaetales</taxon>
        <taxon>Hymenochaetaceae</taxon>
        <taxon>Pyrrhoderma</taxon>
    </lineage>
</organism>
<dbReference type="Proteomes" id="UP000217199">
    <property type="component" value="Unassembled WGS sequence"/>
</dbReference>
<accession>A0A286UDR4</accession>
<reference evidence="2 3" key="1">
    <citation type="journal article" date="2017" name="Mol. Ecol.">
        <title>Comparative and population genomic landscape of Phellinus noxius: A hypervariable fungus causing root rot in trees.</title>
        <authorList>
            <person name="Chung C.L."/>
            <person name="Lee T.J."/>
            <person name="Akiba M."/>
            <person name="Lee H.H."/>
            <person name="Kuo T.H."/>
            <person name="Liu D."/>
            <person name="Ke H.M."/>
            <person name="Yokoi T."/>
            <person name="Roa M.B."/>
            <person name="Lu M.J."/>
            <person name="Chang Y.Y."/>
            <person name="Ann P.J."/>
            <person name="Tsai J.N."/>
            <person name="Chen C.Y."/>
            <person name="Tzean S.S."/>
            <person name="Ota Y."/>
            <person name="Hattori T."/>
            <person name="Sahashi N."/>
            <person name="Liou R.F."/>
            <person name="Kikuchi T."/>
            <person name="Tsai I.J."/>
        </authorList>
    </citation>
    <scope>NUCLEOTIDE SEQUENCE [LARGE SCALE GENOMIC DNA]</scope>
    <source>
        <strain evidence="2 3">FFPRI411160</strain>
    </source>
</reference>
<protein>
    <submittedName>
        <fullName evidence="2">Uncharacterized protein</fullName>
    </submittedName>
</protein>
<proteinExistence type="predicted"/>
<feature type="compositionally biased region" description="Low complexity" evidence="1">
    <location>
        <begin position="132"/>
        <end position="148"/>
    </location>
</feature>